<reference evidence="2" key="1">
    <citation type="submission" date="2020-08" db="EMBL/GenBank/DDBJ databases">
        <title>Spodoptera exigua strain:BAW_Kor-Di-RS1 Genome sequencing and assembly.</title>
        <authorList>
            <person name="Kim J."/>
            <person name="Nam H.Y."/>
            <person name="Kwon M."/>
            <person name="Choi J.H."/>
            <person name="Cho S.R."/>
            <person name="Kim G.-H."/>
        </authorList>
    </citation>
    <scope>NUCLEOTIDE SEQUENCE</scope>
    <source>
        <strain evidence="2">BAW_Kor-Di-RS1</strain>
        <tissue evidence="2">Whole-body</tissue>
    </source>
</reference>
<keyword evidence="3" id="KW-1185">Reference proteome</keyword>
<name>A0A835L0L5_SPOEX</name>
<sequence>MISEANGRSIFIKITTYIKPSDLNAKVADKMDDKPPKKVQKNQKYVCAMCLNNRVEGKSSECCRKIPKSCPICIKSRDCCVSEGKKEKETKDKCVPSKDPNAKTVQTSDTNVAQGLSLLNEVLTVFQNKKVDMNKEKVKSGVVLKDAAVATDDQYNDKNIKDRTRLTVSTFQYSIEESKKVHHETGRFIIVNASQPEVVGSRNSVDLIKHKSSSIPQMKLEELKYSLKAKTRSKDAIEEVNRLFATVRKPSPKNSDMSNRPMVRNGPRVLPVVNNNFNTTTEPYKRDFGYACDNSQNSSCKVCQTCMSSGDSNSKNECSHSDKQKCDKCVYMLCCHYENKRKVQTGVLICDHCRELNEEYSGHHSCMEDGVYH</sequence>
<organism evidence="2 3">
    <name type="scientific">Spodoptera exigua</name>
    <name type="common">Beet armyworm</name>
    <name type="synonym">Noctua fulgens</name>
    <dbReference type="NCBI Taxonomy" id="7107"/>
    <lineage>
        <taxon>Eukaryota</taxon>
        <taxon>Metazoa</taxon>
        <taxon>Ecdysozoa</taxon>
        <taxon>Arthropoda</taxon>
        <taxon>Hexapoda</taxon>
        <taxon>Insecta</taxon>
        <taxon>Pterygota</taxon>
        <taxon>Neoptera</taxon>
        <taxon>Endopterygota</taxon>
        <taxon>Lepidoptera</taxon>
        <taxon>Glossata</taxon>
        <taxon>Ditrysia</taxon>
        <taxon>Noctuoidea</taxon>
        <taxon>Noctuidae</taxon>
        <taxon>Amphipyrinae</taxon>
        <taxon>Spodoptera</taxon>
    </lineage>
</organism>
<evidence type="ECO:0000313" key="2">
    <source>
        <dbReference type="EMBL" id="KAF9410024.1"/>
    </source>
</evidence>
<evidence type="ECO:0000256" key="1">
    <source>
        <dbReference type="SAM" id="MobiDB-lite"/>
    </source>
</evidence>
<gene>
    <name evidence="2" type="ORF">HW555_010775</name>
</gene>
<dbReference type="AlphaFoldDB" id="A0A835L0L5"/>
<evidence type="ECO:0000313" key="3">
    <source>
        <dbReference type="Proteomes" id="UP000648187"/>
    </source>
</evidence>
<dbReference type="EMBL" id="JACKWZ010000282">
    <property type="protein sequence ID" value="KAF9410024.1"/>
    <property type="molecule type" value="Genomic_DNA"/>
</dbReference>
<feature type="region of interest" description="Disordered" evidence="1">
    <location>
        <begin position="249"/>
        <end position="274"/>
    </location>
</feature>
<accession>A0A835L0L5</accession>
<protein>
    <submittedName>
        <fullName evidence="2">Uncharacterized protein</fullName>
    </submittedName>
</protein>
<comment type="caution">
    <text evidence="2">The sequence shown here is derived from an EMBL/GenBank/DDBJ whole genome shotgun (WGS) entry which is preliminary data.</text>
</comment>
<proteinExistence type="predicted"/>
<dbReference type="Proteomes" id="UP000648187">
    <property type="component" value="Unassembled WGS sequence"/>
</dbReference>